<dbReference type="InterPro" id="IPR025659">
    <property type="entry name" value="Tubby-like_C"/>
</dbReference>
<gene>
    <name evidence="3" type="ORF">ZOSMA_1G03670</name>
</gene>
<keyword evidence="2" id="KW-1133">Transmembrane helix</keyword>
<dbReference type="OMA" id="WVERSCT"/>
<evidence type="ECO:0008006" key="5">
    <source>
        <dbReference type="Google" id="ProtNLM"/>
    </source>
</evidence>
<keyword evidence="2" id="KW-0472">Membrane</keyword>
<dbReference type="Proteomes" id="UP000036987">
    <property type="component" value="Unassembled WGS sequence"/>
</dbReference>
<dbReference type="Pfam" id="PF04525">
    <property type="entry name" value="LOR"/>
    <property type="match status" value="1"/>
</dbReference>
<sequence length="144" mass="16496">MSNLVRAAVKLAWLCSKFVCENYKRRKLQPKCDGKLATIHGRWQVFKGGTDDLENLLYEVMKCNMIQFTNEYKVFLAGNSKEENFDFLIKHVNNAGSYSVNIGDSGEIIARIHKERNAYGVTIYPFVDYAFVISLIAILYVIDN</sequence>
<feature type="transmembrane region" description="Helical" evidence="2">
    <location>
        <begin position="121"/>
        <end position="142"/>
    </location>
</feature>
<evidence type="ECO:0000313" key="4">
    <source>
        <dbReference type="Proteomes" id="UP000036987"/>
    </source>
</evidence>
<reference evidence="4" key="1">
    <citation type="journal article" date="2016" name="Nature">
        <title>The genome of the seagrass Zostera marina reveals angiosperm adaptation to the sea.</title>
        <authorList>
            <person name="Olsen J.L."/>
            <person name="Rouze P."/>
            <person name="Verhelst B."/>
            <person name="Lin Y.-C."/>
            <person name="Bayer T."/>
            <person name="Collen J."/>
            <person name="Dattolo E."/>
            <person name="De Paoli E."/>
            <person name="Dittami S."/>
            <person name="Maumus F."/>
            <person name="Michel G."/>
            <person name="Kersting A."/>
            <person name="Lauritano C."/>
            <person name="Lohaus R."/>
            <person name="Toepel M."/>
            <person name="Tonon T."/>
            <person name="Vanneste K."/>
            <person name="Amirebrahimi M."/>
            <person name="Brakel J."/>
            <person name="Bostroem C."/>
            <person name="Chovatia M."/>
            <person name="Grimwood J."/>
            <person name="Jenkins J.W."/>
            <person name="Jueterbock A."/>
            <person name="Mraz A."/>
            <person name="Stam W.T."/>
            <person name="Tice H."/>
            <person name="Bornberg-Bauer E."/>
            <person name="Green P.J."/>
            <person name="Pearson G.A."/>
            <person name="Procaccini G."/>
            <person name="Duarte C.M."/>
            <person name="Schmutz J."/>
            <person name="Reusch T.B.H."/>
            <person name="Van de Peer Y."/>
        </authorList>
    </citation>
    <scope>NUCLEOTIDE SEQUENCE [LARGE SCALE GENOMIC DNA]</scope>
    <source>
        <strain evidence="4">cv. Finnish</strain>
    </source>
</reference>
<keyword evidence="4" id="KW-1185">Reference proteome</keyword>
<dbReference type="PANTHER" id="PTHR31087:SF58">
    <property type="entry name" value="OS07G0230700 PROTEIN"/>
    <property type="match status" value="1"/>
</dbReference>
<evidence type="ECO:0000256" key="2">
    <source>
        <dbReference type="SAM" id="Phobius"/>
    </source>
</evidence>
<dbReference type="Gene3D" id="2.40.160.200">
    <property type="entry name" value="LURP1-related"/>
    <property type="match status" value="1"/>
</dbReference>
<organism evidence="3 4">
    <name type="scientific">Zostera marina</name>
    <name type="common">Eelgrass</name>
    <dbReference type="NCBI Taxonomy" id="29655"/>
    <lineage>
        <taxon>Eukaryota</taxon>
        <taxon>Viridiplantae</taxon>
        <taxon>Streptophyta</taxon>
        <taxon>Embryophyta</taxon>
        <taxon>Tracheophyta</taxon>
        <taxon>Spermatophyta</taxon>
        <taxon>Magnoliopsida</taxon>
        <taxon>Liliopsida</taxon>
        <taxon>Zosteraceae</taxon>
        <taxon>Zostera</taxon>
    </lineage>
</organism>
<dbReference type="SUPFAM" id="SSF54518">
    <property type="entry name" value="Tubby C-terminal domain-like"/>
    <property type="match status" value="1"/>
</dbReference>
<dbReference type="InterPro" id="IPR038595">
    <property type="entry name" value="LOR_sf"/>
</dbReference>
<dbReference type="STRING" id="29655.A0A0K9PN38"/>
<accession>A0A0K9PN38</accession>
<dbReference type="InterPro" id="IPR007612">
    <property type="entry name" value="LOR"/>
</dbReference>
<name>A0A0K9PN38_ZOSMR</name>
<dbReference type="EMBL" id="LFYR01000729">
    <property type="protein sequence ID" value="KMZ70384.1"/>
    <property type="molecule type" value="Genomic_DNA"/>
</dbReference>
<dbReference type="OrthoDB" id="97518at2759"/>
<proteinExistence type="inferred from homology"/>
<evidence type="ECO:0000313" key="3">
    <source>
        <dbReference type="EMBL" id="KMZ70384.1"/>
    </source>
</evidence>
<evidence type="ECO:0000256" key="1">
    <source>
        <dbReference type="ARBA" id="ARBA00005437"/>
    </source>
</evidence>
<keyword evidence="2" id="KW-0812">Transmembrane</keyword>
<dbReference type="AlphaFoldDB" id="A0A0K9PN38"/>
<dbReference type="PANTHER" id="PTHR31087">
    <property type="match status" value="1"/>
</dbReference>
<protein>
    <recommendedName>
        <fullName evidence="5">Tubby C-terminal domain-containing protein</fullName>
    </recommendedName>
</protein>
<comment type="caution">
    <text evidence="3">The sequence shown here is derived from an EMBL/GenBank/DDBJ whole genome shotgun (WGS) entry which is preliminary data.</text>
</comment>
<comment type="similarity">
    <text evidence="1">Belongs to the LOR family.</text>
</comment>